<dbReference type="OrthoDB" id="3014581at2759"/>
<dbReference type="PANTHER" id="PTHR31001">
    <property type="entry name" value="UNCHARACTERIZED TRANSCRIPTIONAL REGULATORY PROTEIN"/>
    <property type="match status" value="1"/>
</dbReference>
<evidence type="ECO:0008006" key="5">
    <source>
        <dbReference type="Google" id="ProtNLM"/>
    </source>
</evidence>
<comment type="caution">
    <text evidence="3">The sequence shown here is derived from an EMBL/GenBank/DDBJ whole genome shotgun (WGS) entry which is preliminary data.</text>
</comment>
<evidence type="ECO:0000256" key="1">
    <source>
        <dbReference type="ARBA" id="ARBA00004123"/>
    </source>
</evidence>
<organism evidence="3 4">
    <name type="scientific">Exophiala aquamarina CBS 119918</name>
    <dbReference type="NCBI Taxonomy" id="1182545"/>
    <lineage>
        <taxon>Eukaryota</taxon>
        <taxon>Fungi</taxon>
        <taxon>Dikarya</taxon>
        <taxon>Ascomycota</taxon>
        <taxon>Pezizomycotina</taxon>
        <taxon>Eurotiomycetes</taxon>
        <taxon>Chaetothyriomycetidae</taxon>
        <taxon>Chaetothyriales</taxon>
        <taxon>Herpotrichiellaceae</taxon>
        <taxon>Exophiala</taxon>
    </lineage>
</organism>
<dbReference type="EMBL" id="AMGV01000004">
    <property type="protein sequence ID" value="KEF57996.1"/>
    <property type="molecule type" value="Genomic_DNA"/>
</dbReference>
<dbReference type="VEuPathDB" id="FungiDB:A1O9_05919"/>
<sequence length="396" mass="44539">MVVCNLEGVSQRYRTMLSTALTLGRELGLHRLNESEQNLPSNVGASNQVEAEIGRRVWWYLIATECPSAAVYTAHPAHMAVNKPLHLDDDDLDTGRLEQEKPTSQPTSMSYFLQRLRLAEICRISADRGLTNPQSSESLNQSNVIYIDAELKRLSESLPLFFLLDNNKRQISDHSQNSTIIVQRYFINSLIHTQRCKLHLPYLVQGLIGPEYVYSRHSCLASARMIVQTELQLEQEDIPFTRTRFRHTGVLYGLLMANVVFLLDGCSLPSASVGLASRRCNEAVHAMRILEQAKPHSQIAARFWCSIKRILSNSRGVEPPVPSHMMEDSMTDAPARNLGAQGHCLNSMNWSGFDAQSVPTEPLTYLTTINEPFSNNSEALSADWNYLFGGLDWQGF</sequence>
<accession>A0A072PDQ5</accession>
<dbReference type="Proteomes" id="UP000027920">
    <property type="component" value="Unassembled WGS sequence"/>
</dbReference>
<dbReference type="GO" id="GO:0005634">
    <property type="term" value="C:nucleus"/>
    <property type="evidence" value="ECO:0007669"/>
    <property type="project" value="UniProtKB-SubCell"/>
</dbReference>
<evidence type="ECO:0000313" key="4">
    <source>
        <dbReference type="Proteomes" id="UP000027920"/>
    </source>
</evidence>
<evidence type="ECO:0000313" key="3">
    <source>
        <dbReference type="EMBL" id="KEF57996.1"/>
    </source>
</evidence>
<dbReference type="InterPro" id="IPR050613">
    <property type="entry name" value="Sec_Metabolite_Reg"/>
</dbReference>
<evidence type="ECO:0000256" key="2">
    <source>
        <dbReference type="ARBA" id="ARBA00023242"/>
    </source>
</evidence>
<gene>
    <name evidence="3" type="ORF">A1O9_05919</name>
</gene>
<comment type="subcellular location">
    <subcellularLocation>
        <location evidence="1">Nucleus</location>
    </subcellularLocation>
</comment>
<dbReference type="AlphaFoldDB" id="A0A072PDQ5"/>
<dbReference type="STRING" id="1182545.A0A072PDQ5"/>
<dbReference type="GeneID" id="25280839"/>
<proteinExistence type="predicted"/>
<dbReference type="RefSeq" id="XP_013260586.1">
    <property type="nucleotide sequence ID" value="XM_013405132.1"/>
</dbReference>
<dbReference type="HOGENOM" id="CLU_013260_4_0_1"/>
<reference evidence="3 4" key="1">
    <citation type="submission" date="2013-03" db="EMBL/GenBank/DDBJ databases">
        <title>The Genome Sequence of Exophiala aquamarina CBS 119918.</title>
        <authorList>
            <consortium name="The Broad Institute Genomics Platform"/>
            <person name="Cuomo C."/>
            <person name="de Hoog S."/>
            <person name="Gorbushina A."/>
            <person name="Walker B."/>
            <person name="Young S.K."/>
            <person name="Zeng Q."/>
            <person name="Gargeya S."/>
            <person name="Fitzgerald M."/>
            <person name="Haas B."/>
            <person name="Abouelleil A."/>
            <person name="Allen A.W."/>
            <person name="Alvarado L."/>
            <person name="Arachchi H.M."/>
            <person name="Berlin A.M."/>
            <person name="Chapman S.B."/>
            <person name="Gainer-Dewar J."/>
            <person name="Goldberg J."/>
            <person name="Griggs A."/>
            <person name="Gujja S."/>
            <person name="Hansen M."/>
            <person name="Howarth C."/>
            <person name="Imamovic A."/>
            <person name="Ireland A."/>
            <person name="Larimer J."/>
            <person name="McCowan C."/>
            <person name="Murphy C."/>
            <person name="Pearson M."/>
            <person name="Poon T.W."/>
            <person name="Priest M."/>
            <person name="Roberts A."/>
            <person name="Saif S."/>
            <person name="Shea T."/>
            <person name="Sisk P."/>
            <person name="Sykes S."/>
            <person name="Wortman J."/>
            <person name="Nusbaum C."/>
            <person name="Birren B."/>
        </authorList>
    </citation>
    <scope>NUCLEOTIDE SEQUENCE [LARGE SCALE GENOMIC DNA]</scope>
    <source>
        <strain evidence="3 4">CBS 119918</strain>
    </source>
</reference>
<keyword evidence="4" id="KW-1185">Reference proteome</keyword>
<dbReference type="CDD" id="cd12148">
    <property type="entry name" value="fungal_TF_MHR"/>
    <property type="match status" value="1"/>
</dbReference>
<name>A0A072PDQ5_9EURO</name>
<dbReference type="PANTHER" id="PTHR31001:SF90">
    <property type="entry name" value="CENTROMERE DNA-BINDING PROTEIN COMPLEX CBF3 SUBUNIT B"/>
    <property type="match status" value="1"/>
</dbReference>
<keyword evidence="2" id="KW-0539">Nucleus</keyword>
<protein>
    <recommendedName>
        <fullName evidence="5">Transcription factor domain-containing protein</fullName>
    </recommendedName>
</protein>